<protein>
    <submittedName>
        <fullName evidence="1">Uncharacterized protein</fullName>
    </submittedName>
</protein>
<proteinExistence type="predicted"/>
<sequence length="128" mass="14715">MPSERQVSGLEAESPILSFFRLRQGFARFFADYANRIPDDGTLVFFHFMCKAVVPDDSLPVVIRAPFPMPPLRFHIDEIGRQKIINRQADLVIGITTERVALPETCLYLRPGRFAFNNRLCDSLFRLI</sequence>
<dbReference type="EMBL" id="FLKW01000003">
    <property type="protein sequence ID" value="SBM92018.1"/>
    <property type="molecule type" value="Genomic_DNA"/>
</dbReference>
<accession>A0AB74EDI5</accession>
<dbReference type="AlphaFoldDB" id="A0AB74EDI5"/>
<name>A0AB74EDI5_NEIGO</name>
<organism evidence="1">
    <name type="scientific">Neisseria gonorrhoeae</name>
    <dbReference type="NCBI Taxonomy" id="485"/>
    <lineage>
        <taxon>Bacteria</taxon>
        <taxon>Pseudomonadati</taxon>
        <taxon>Pseudomonadota</taxon>
        <taxon>Betaproteobacteria</taxon>
        <taxon>Neisseriales</taxon>
        <taxon>Neisseriaceae</taxon>
        <taxon>Neisseria</taxon>
    </lineage>
</organism>
<reference evidence="1" key="1">
    <citation type="submission" date="2016-05" db="EMBL/GenBank/DDBJ databases">
        <authorList>
            <consortium name="Pathogen Informatics"/>
        </authorList>
    </citation>
    <scope>NUCLEOTIDE SEQUENCE</scope>
    <source>
        <strain evidence="1">WHO F</strain>
    </source>
</reference>
<gene>
    <name evidence="1" type="ORF">WHOF_00388</name>
</gene>
<comment type="caution">
    <text evidence="1">The sequence shown here is derived from an EMBL/GenBank/DDBJ whole genome shotgun (WGS) entry which is preliminary data.</text>
</comment>
<evidence type="ECO:0000313" key="1">
    <source>
        <dbReference type="EMBL" id="SBM92018.1"/>
    </source>
</evidence>